<feature type="region of interest" description="Disordered" evidence="1">
    <location>
        <begin position="1"/>
        <end position="72"/>
    </location>
</feature>
<protein>
    <recommendedName>
        <fullName evidence="4">Antitoxin</fullName>
    </recommendedName>
</protein>
<dbReference type="Pfam" id="PF14013">
    <property type="entry name" value="MT0933_antitox"/>
    <property type="match status" value="1"/>
</dbReference>
<organism evidence="2 3">
    <name type="scientific">Thermomonospora cellulosilytica</name>
    <dbReference type="NCBI Taxonomy" id="1411118"/>
    <lineage>
        <taxon>Bacteria</taxon>
        <taxon>Bacillati</taxon>
        <taxon>Actinomycetota</taxon>
        <taxon>Actinomycetes</taxon>
        <taxon>Streptosporangiales</taxon>
        <taxon>Thermomonosporaceae</taxon>
        <taxon>Thermomonospora</taxon>
    </lineage>
</organism>
<name>A0A7W3N3N0_9ACTN</name>
<evidence type="ECO:0000313" key="3">
    <source>
        <dbReference type="Proteomes" id="UP000539313"/>
    </source>
</evidence>
<dbReference type="RefSeq" id="WP_182707686.1">
    <property type="nucleotide sequence ID" value="NZ_JACJII010000001.1"/>
</dbReference>
<reference evidence="2 3" key="1">
    <citation type="submission" date="2020-08" db="EMBL/GenBank/DDBJ databases">
        <title>Sequencing the genomes of 1000 actinobacteria strains.</title>
        <authorList>
            <person name="Klenk H.-P."/>
        </authorList>
    </citation>
    <scope>NUCLEOTIDE SEQUENCE [LARGE SCALE GENOMIC DNA]</scope>
    <source>
        <strain evidence="2 3">DSM 45823</strain>
    </source>
</reference>
<sequence>MSIVSKVKQMLGQHPDQAKKGVEKAGDMFDRRTGGKYAEHVDKGQQRAGEYIDREGGGQRPPQTPPTTPPNA</sequence>
<proteinExistence type="predicted"/>
<feature type="compositionally biased region" description="Pro residues" evidence="1">
    <location>
        <begin position="62"/>
        <end position="72"/>
    </location>
</feature>
<dbReference type="InterPro" id="IPR028037">
    <property type="entry name" value="Antitoxin_Rv0909/MT0933"/>
</dbReference>
<dbReference type="Proteomes" id="UP000539313">
    <property type="component" value="Unassembled WGS sequence"/>
</dbReference>
<evidence type="ECO:0008006" key="4">
    <source>
        <dbReference type="Google" id="ProtNLM"/>
    </source>
</evidence>
<feature type="compositionally biased region" description="Basic and acidic residues" evidence="1">
    <location>
        <begin position="16"/>
        <end position="57"/>
    </location>
</feature>
<gene>
    <name evidence="2" type="ORF">HNR21_005821</name>
</gene>
<evidence type="ECO:0000313" key="2">
    <source>
        <dbReference type="EMBL" id="MBA9006939.1"/>
    </source>
</evidence>
<evidence type="ECO:0000256" key="1">
    <source>
        <dbReference type="SAM" id="MobiDB-lite"/>
    </source>
</evidence>
<keyword evidence="3" id="KW-1185">Reference proteome</keyword>
<dbReference type="EMBL" id="JACJII010000001">
    <property type="protein sequence ID" value="MBA9006939.1"/>
    <property type="molecule type" value="Genomic_DNA"/>
</dbReference>
<accession>A0A7W3N3N0</accession>
<comment type="caution">
    <text evidence="2">The sequence shown here is derived from an EMBL/GenBank/DDBJ whole genome shotgun (WGS) entry which is preliminary data.</text>
</comment>
<dbReference type="AlphaFoldDB" id="A0A7W3N3N0"/>